<dbReference type="EMBL" id="CP036281">
    <property type="protein sequence ID" value="QDU81051.1"/>
    <property type="molecule type" value="Genomic_DNA"/>
</dbReference>
<organism evidence="3 4">
    <name type="scientific">Polystyrenella longa</name>
    <dbReference type="NCBI Taxonomy" id="2528007"/>
    <lineage>
        <taxon>Bacteria</taxon>
        <taxon>Pseudomonadati</taxon>
        <taxon>Planctomycetota</taxon>
        <taxon>Planctomycetia</taxon>
        <taxon>Planctomycetales</taxon>
        <taxon>Planctomycetaceae</taxon>
        <taxon>Polystyrenella</taxon>
    </lineage>
</organism>
<dbReference type="InterPro" id="IPR018946">
    <property type="entry name" value="PhoD-like_MPP"/>
</dbReference>
<proteinExistence type="predicted"/>
<keyword evidence="3" id="KW-0378">Hydrolase</keyword>
<dbReference type="OrthoDB" id="9763616at2"/>
<sequence>MNPDKIDWLLKKYPHRRDFLQAGLFSLASWPLLLNRPAQGAVQTHVTFKDYPFQLGIASGDPTADGVVLWTRLAPKPLEDGGMPNENVAVQWVVAKDEKLSQVVAQGETLATPELGHSVHVEVEGLEPDHWYFYQFKSGNEISPMGRTRTAPRREVMLPKFRFAFASCQHYETGYFTAYEHMAQQDLDLVVHLGDYIYEYKGEDGRVRKHVGEEIESLDDYRRRIAQYKMDPALQAMHAQCPWLVTWDDHEFDNNCANAISEKLDVDPREYLLRRANAYQAYYENMPLRLPAMPTGPDMELYRNVNFGRLIEFNVLDTRQYRTDQPCDDKSGPLCDGVFDPDATLLGNKQEWWLNKQLISNQSQWNVLAQQVMMGRIDRTPGEGESYSMDQWSGYDVARKRLLQFMAERRISNPIVLTGDIHADWVNDLKVDFDRLEDPTVATEFVGTSITSSGDGQAEVKDLDKFYSDNPFLRYHNRQRGYVQCEVTPNEWRADYQTVEYVSKPGGPVDTKASFIVENGKPGALQV</sequence>
<evidence type="ECO:0000313" key="3">
    <source>
        <dbReference type="EMBL" id="QDU81051.1"/>
    </source>
</evidence>
<dbReference type="InterPro" id="IPR032093">
    <property type="entry name" value="PhoD_N"/>
</dbReference>
<dbReference type="Proteomes" id="UP000317178">
    <property type="component" value="Chromosome"/>
</dbReference>
<dbReference type="PANTHER" id="PTHR43606">
    <property type="entry name" value="PHOSPHATASE, PUTATIVE (AFU_ORTHOLOGUE AFUA_6G08710)-RELATED"/>
    <property type="match status" value="1"/>
</dbReference>
<reference evidence="3 4" key="1">
    <citation type="submission" date="2019-02" db="EMBL/GenBank/DDBJ databases">
        <title>Deep-cultivation of Planctomycetes and their phenomic and genomic characterization uncovers novel biology.</title>
        <authorList>
            <person name="Wiegand S."/>
            <person name="Jogler M."/>
            <person name="Boedeker C."/>
            <person name="Pinto D."/>
            <person name="Vollmers J."/>
            <person name="Rivas-Marin E."/>
            <person name="Kohn T."/>
            <person name="Peeters S.H."/>
            <person name="Heuer A."/>
            <person name="Rast P."/>
            <person name="Oberbeckmann S."/>
            <person name="Bunk B."/>
            <person name="Jeske O."/>
            <person name="Meyerdierks A."/>
            <person name="Storesund J.E."/>
            <person name="Kallscheuer N."/>
            <person name="Luecker S."/>
            <person name="Lage O.M."/>
            <person name="Pohl T."/>
            <person name="Merkel B.J."/>
            <person name="Hornburger P."/>
            <person name="Mueller R.-W."/>
            <person name="Bruemmer F."/>
            <person name="Labrenz M."/>
            <person name="Spormann A.M."/>
            <person name="Op den Camp H."/>
            <person name="Overmann J."/>
            <person name="Amann R."/>
            <person name="Jetten M.S.M."/>
            <person name="Mascher T."/>
            <person name="Medema M.H."/>
            <person name="Devos D.P."/>
            <person name="Kaster A.-K."/>
            <person name="Ovreas L."/>
            <person name="Rohde M."/>
            <person name="Galperin M.Y."/>
            <person name="Jogler C."/>
        </authorList>
    </citation>
    <scope>NUCLEOTIDE SEQUENCE [LARGE SCALE GENOMIC DNA]</scope>
    <source>
        <strain evidence="3 4">Pla110</strain>
    </source>
</reference>
<accession>A0A518CPA2</accession>
<dbReference type="Pfam" id="PF09423">
    <property type="entry name" value="PhoD"/>
    <property type="match status" value="1"/>
</dbReference>
<dbReference type="InterPro" id="IPR052900">
    <property type="entry name" value="Phospholipid_Metab_Enz"/>
</dbReference>
<dbReference type="InterPro" id="IPR038607">
    <property type="entry name" value="PhoD-like_sf"/>
</dbReference>
<dbReference type="EC" id="3.1.3.1" evidence="3"/>
<feature type="domain" description="PhoD-like phosphatase metallophosphatase" evidence="1">
    <location>
        <begin position="163"/>
        <end position="496"/>
    </location>
</feature>
<dbReference type="InterPro" id="IPR029052">
    <property type="entry name" value="Metallo-depent_PP-like"/>
</dbReference>
<dbReference type="AlphaFoldDB" id="A0A518CPA2"/>
<dbReference type="GO" id="GO:0004035">
    <property type="term" value="F:alkaline phosphatase activity"/>
    <property type="evidence" value="ECO:0007669"/>
    <property type="project" value="UniProtKB-EC"/>
</dbReference>
<dbReference type="KEGG" id="plon:Pla110_27880"/>
<evidence type="ECO:0000313" key="4">
    <source>
        <dbReference type="Proteomes" id="UP000317178"/>
    </source>
</evidence>
<evidence type="ECO:0000259" key="2">
    <source>
        <dbReference type="Pfam" id="PF16655"/>
    </source>
</evidence>
<dbReference type="Gene3D" id="2.60.40.380">
    <property type="entry name" value="Purple acid phosphatase-like, N-terminal"/>
    <property type="match status" value="1"/>
</dbReference>
<protein>
    <submittedName>
        <fullName evidence="3">Alkaline phosphatase D</fullName>
        <ecNumber evidence="3">3.1.3.1</ecNumber>
    </submittedName>
</protein>
<dbReference type="SUPFAM" id="SSF56300">
    <property type="entry name" value="Metallo-dependent phosphatases"/>
    <property type="match status" value="1"/>
</dbReference>
<dbReference type="Gene3D" id="3.60.21.70">
    <property type="entry name" value="PhoD-like phosphatase"/>
    <property type="match status" value="1"/>
</dbReference>
<dbReference type="RefSeq" id="WP_144996274.1">
    <property type="nucleotide sequence ID" value="NZ_CP036281.1"/>
</dbReference>
<gene>
    <name evidence="3" type="primary">phoD</name>
    <name evidence="3" type="ORF">Pla110_27880</name>
</gene>
<feature type="domain" description="Phospholipase D N-terminal" evidence="2">
    <location>
        <begin position="55"/>
        <end position="150"/>
    </location>
</feature>
<evidence type="ECO:0000259" key="1">
    <source>
        <dbReference type="Pfam" id="PF09423"/>
    </source>
</evidence>
<name>A0A518CPA2_9PLAN</name>
<dbReference type="CDD" id="cd07389">
    <property type="entry name" value="MPP_PhoD"/>
    <property type="match status" value="1"/>
</dbReference>
<dbReference type="PANTHER" id="PTHR43606:SF2">
    <property type="entry name" value="ALKALINE PHOSPHATASE FAMILY PROTEIN (AFU_ORTHOLOGUE AFUA_5G03860)"/>
    <property type="match status" value="1"/>
</dbReference>
<keyword evidence="4" id="KW-1185">Reference proteome</keyword>
<dbReference type="Pfam" id="PF16655">
    <property type="entry name" value="PhoD_N"/>
    <property type="match status" value="1"/>
</dbReference>